<evidence type="ECO:0000313" key="2">
    <source>
        <dbReference type="Proteomes" id="UP001291653"/>
    </source>
</evidence>
<reference evidence="1 2" key="1">
    <citation type="submission" date="2022-10" db="EMBL/GenBank/DDBJ databases">
        <title>Draft genome sequence of Streptomyces sp. YSPA8.</title>
        <authorList>
            <person name="Moriuchi R."/>
            <person name="Dohra H."/>
            <person name="Yamamura H."/>
            <person name="Kodani S."/>
        </authorList>
    </citation>
    <scope>NUCLEOTIDE SEQUENCE [LARGE SCALE GENOMIC DNA]</scope>
    <source>
        <strain evidence="1 2">YSPA8</strain>
    </source>
</reference>
<dbReference type="RefSeq" id="WP_323447406.1">
    <property type="nucleotide sequence ID" value="NZ_BSBI01000004.1"/>
</dbReference>
<name>A0ABQ5NY13_9ACTN</name>
<evidence type="ECO:0000313" key="1">
    <source>
        <dbReference type="EMBL" id="GLF95248.1"/>
    </source>
</evidence>
<accession>A0ABQ5NY13</accession>
<proteinExistence type="predicted"/>
<dbReference type="Proteomes" id="UP001291653">
    <property type="component" value="Unassembled WGS sequence"/>
</dbReference>
<gene>
    <name evidence="1" type="ORF">SYYSPA8_13145</name>
</gene>
<comment type="caution">
    <text evidence="1">The sequence shown here is derived from an EMBL/GenBank/DDBJ whole genome shotgun (WGS) entry which is preliminary data.</text>
</comment>
<keyword evidence="2" id="KW-1185">Reference proteome</keyword>
<organism evidence="1 2">
    <name type="scientific">Streptomyces yaizuensis</name>
    <dbReference type="NCBI Taxonomy" id="2989713"/>
    <lineage>
        <taxon>Bacteria</taxon>
        <taxon>Bacillati</taxon>
        <taxon>Actinomycetota</taxon>
        <taxon>Actinomycetes</taxon>
        <taxon>Kitasatosporales</taxon>
        <taxon>Streptomycetaceae</taxon>
        <taxon>Streptomyces</taxon>
    </lineage>
</organism>
<dbReference type="EMBL" id="BSBI01000004">
    <property type="protein sequence ID" value="GLF95248.1"/>
    <property type="molecule type" value="Genomic_DNA"/>
</dbReference>
<protein>
    <submittedName>
        <fullName evidence="1">Uncharacterized protein</fullName>
    </submittedName>
</protein>
<sequence>MNPKYFGLGAALMVRTGGKALTFHRVGHLAQQCHRLLPPGAQGVEHIRHGAADPVPGSGVRAAACLGAHGAAIGVGEPERGEPLRGRVVDQLGECLVVRVRGGQQVSNGATPDNDTGASLWKPDGCVIHARIPRLWPARRAERGVDAQPLCDVLFFQLPIRGLGHPLADEAAAAVLWCGEELGEQQGAAQLALFADSRAGRALGQLGDRQLSGEHVERGGVDDSSGVVALQDAASDGAVLFGGLERQEGVDVVASVSGLHC</sequence>